<dbReference type="Proteomes" id="UP000077755">
    <property type="component" value="Chromosome 8"/>
</dbReference>
<evidence type="ECO:0000256" key="5">
    <source>
        <dbReference type="RuleBase" id="RU000383"/>
    </source>
</evidence>
<organism evidence="7 8">
    <name type="scientific">Daucus carota subsp. sativus</name>
    <name type="common">Carrot</name>
    <dbReference type="NCBI Taxonomy" id="79200"/>
    <lineage>
        <taxon>Eukaryota</taxon>
        <taxon>Viridiplantae</taxon>
        <taxon>Streptophyta</taxon>
        <taxon>Embryophyta</taxon>
        <taxon>Tracheophyta</taxon>
        <taxon>Spermatophyta</taxon>
        <taxon>Magnoliopsida</taxon>
        <taxon>eudicotyledons</taxon>
        <taxon>Gunneridae</taxon>
        <taxon>Pentapetalae</taxon>
        <taxon>asterids</taxon>
        <taxon>campanulids</taxon>
        <taxon>Apiales</taxon>
        <taxon>Apiaceae</taxon>
        <taxon>Apioideae</taxon>
        <taxon>Scandiceae</taxon>
        <taxon>Daucinae</taxon>
        <taxon>Daucus</taxon>
        <taxon>Daucus sect. Daucus</taxon>
    </lineage>
</organism>
<dbReference type="AlphaFoldDB" id="A0AAF0XMZ0"/>
<dbReference type="InterPro" id="IPR006671">
    <property type="entry name" value="Cyclin_N"/>
</dbReference>
<evidence type="ECO:0000256" key="1">
    <source>
        <dbReference type="ARBA" id="ARBA00009065"/>
    </source>
</evidence>
<evidence type="ECO:0000256" key="2">
    <source>
        <dbReference type="ARBA" id="ARBA00022618"/>
    </source>
</evidence>
<dbReference type="SUPFAM" id="SSF47954">
    <property type="entry name" value="Cyclin-like"/>
    <property type="match status" value="1"/>
</dbReference>
<dbReference type="Gene3D" id="1.10.472.10">
    <property type="entry name" value="Cyclin-like"/>
    <property type="match status" value="2"/>
</dbReference>
<reference evidence="7" key="2">
    <citation type="submission" date="2022-03" db="EMBL/GenBank/DDBJ databases">
        <title>Draft title - Genomic analysis of global carrot germplasm unveils the trajectory of domestication and the origin of high carotenoid orange carrot.</title>
        <authorList>
            <person name="Iorizzo M."/>
            <person name="Ellison S."/>
            <person name="Senalik D."/>
            <person name="Macko-Podgorni A."/>
            <person name="Grzebelus D."/>
            <person name="Bostan H."/>
            <person name="Rolling W."/>
            <person name="Curaba J."/>
            <person name="Simon P."/>
        </authorList>
    </citation>
    <scope>NUCLEOTIDE SEQUENCE</scope>
    <source>
        <tissue evidence="7">Leaf</tissue>
    </source>
</reference>
<keyword evidence="4" id="KW-0131">Cell cycle</keyword>
<dbReference type="FunFam" id="1.10.472.10:FF:000060">
    <property type="entry name" value="D6-type cyclin"/>
    <property type="match status" value="1"/>
</dbReference>
<dbReference type="InterPro" id="IPR039361">
    <property type="entry name" value="Cyclin"/>
</dbReference>
<reference evidence="7" key="1">
    <citation type="journal article" date="2016" name="Nat. Genet.">
        <title>A high-quality carrot genome assembly provides new insights into carotenoid accumulation and asterid genome evolution.</title>
        <authorList>
            <person name="Iorizzo M."/>
            <person name="Ellison S."/>
            <person name="Senalik D."/>
            <person name="Zeng P."/>
            <person name="Satapoomin P."/>
            <person name="Huang J."/>
            <person name="Bowman M."/>
            <person name="Iovene M."/>
            <person name="Sanseverino W."/>
            <person name="Cavagnaro P."/>
            <person name="Yildiz M."/>
            <person name="Macko-Podgorni A."/>
            <person name="Moranska E."/>
            <person name="Grzebelus E."/>
            <person name="Grzebelus D."/>
            <person name="Ashrafi H."/>
            <person name="Zheng Z."/>
            <person name="Cheng S."/>
            <person name="Spooner D."/>
            <person name="Van Deynze A."/>
            <person name="Simon P."/>
        </authorList>
    </citation>
    <scope>NUCLEOTIDE SEQUENCE</scope>
    <source>
        <tissue evidence="7">Leaf</tissue>
    </source>
</reference>
<gene>
    <name evidence="7" type="ORF">DCAR_0830560</name>
</gene>
<evidence type="ECO:0000259" key="6">
    <source>
        <dbReference type="SMART" id="SM00385"/>
    </source>
</evidence>
<dbReference type="InterPro" id="IPR013763">
    <property type="entry name" value="Cyclin-like_dom"/>
</dbReference>
<keyword evidence="3 5" id="KW-0195">Cyclin</keyword>
<comment type="similarity">
    <text evidence="1">Belongs to the cyclin family. Cyclin D subfamily.</text>
</comment>
<evidence type="ECO:0000313" key="7">
    <source>
        <dbReference type="EMBL" id="WOH11081.1"/>
    </source>
</evidence>
<dbReference type="PROSITE" id="PS00292">
    <property type="entry name" value="CYCLINS"/>
    <property type="match status" value="1"/>
</dbReference>
<feature type="domain" description="Cyclin-like" evidence="6">
    <location>
        <begin position="86"/>
        <end position="174"/>
    </location>
</feature>
<dbReference type="EMBL" id="CP093350">
    <property type="protein sequence ID" value="WOH11081.1"/>
    <property type="molecule type" value="Genomic_DNA"/>
</dbReference>
<protein>
    <recommendedName>
        <fullName evidence="6">Cyclin-like domain-containing protein</fullName>
    </recommendedName>
</protein>
<keyword evidence="2" id="KW-0132">Cell division</keyword>
<dbReference type="PANTHER" id="PTHR10177">
    <property type="entry name" value="CYCLINS"/>
    <property type="match status" value="1"/>
</dbReference>
<sequence>MDSLFCTEEHVWLMMSPAAAVPDQTSFNTSETNINTTCVYSSGSQDFEEAFELYLQKEQTYMPQPGYVDRLELDRFISFCRRRAIHWLIQTRRRLNLSPETVSNAVNYLDRFISLNQCHGWKYWMVALLSVACLSIASKFGETSPPLLLDIQVEGLDHTFQPKLIQEMELKLLQTVHWRLNCKTPYSYVELMIRDFDFFTDELLTRVTDLLLLALYCKLLTFRPSVIALCMLRCLPEKLIPSAYSSHLAHFVNLIPQDQMESLIKCHKIMDSRLIDHLYNILSSEPPYGSSSPVTVLNMAPLVERCDPQVDELLCVSKMACRKRKRIDLHE</sequence>
<accession>A0AAF0XMZ0</accession>
<evidence type="ECO:0000256" key="3">
    <source>
        <dbReference type="ARBA" id="ARBA00023127"/>
    </source>
</evidence>
<dbReference type="SMART" id="SM00385">
    <property type="entry name" value="CYCLIN"/>
    <property type="match status" value="1"/>
</dbReference>
<dbReference type="GO" id="GO:0051301">
    <property type="term" value="P:cell division"/>
    <property type="evidence" value="ECO:0007669"/>
    <property type="project" value="UniProtKB-KW"/>
</dbReference>
<keyword evidence="8" id="KW-1185">Reference proteome</keyword>
<evidence type="ECO:0000256" key="4">
    <source>
        <dbReference type="ARBA" id="ARBA00023306"/>
    </source>
</evidence>
<dbReference type="InterPro" id="IPR036915">
    <property type="entry name" value="Cyclin-like_sf"/>
</dbReference>
<proteinExistence type="inferred from homology"/>
<evidence type="ECO:0000313" key="8">
    <source>
        <dbReference type="Proteomes" id="UP000077755"/>
    </source>
</evidence>
<dbReference type="InterPro" id="IPR048258">
    <property type="entry name" value="Cyclins_cyclin-box"/>
</dbReference>
<name>A0AAF0XMZ0_DAUCS</name>
<dbReference type="Pfam" id="PF00134">
    <property type="entry name" value="Cyclin_N"/>
    <property type="match status" value="1"/>
</dbReference>